<dbReference type="Proteomes" id="UP000050557">
    <property type="component" value="Unassembled WGS sequence"/>
</dbReference>
<organism evidence="2 3">
    <name type="scientific">Pseudomonas syringae pv. helianthi</name>
    <dbReference type="NCBI Taxonomy" id="251654"/>
    <lineage>
        <taxon>Bacteria</taxon>
        <taxon>Pseudomonadati</taxon>
        <taxon>Pseudomonadota</taxon>
        <taxon>Gammaproteobacteria</taxon>
        <taxon>Pseudomonadales</taxon>
        <taxon>Pseudomonadaceae</taxon>
        <taxon>Pseudomonas</taxon>
    </lineage>
</organism>
<gene>
    <name evidence="2" type="ORF">ALO68_100867</name>
</gene>
<evidence type="ECO:0000313" key="2">
    <source>
        <dbReference type="EMBL" id="KPX44827.1"/>
    </source>
</evidence>
<feature type="compositionally biased region" description="Basic and acidic residues" evidence="1">
    <location>
        <begin position="14"/>
        <end position="27"/>
    </location>
</feature>
<evidence type="ECO:0000313" key="3">
    <source>
        <dbReference type="Proteomes" id="UP000050557"/>
    </source>
</evidence>
<dbReference type="PATRIC" id="fig|251654.3.peg.5168"/>
<dbReference type="AlphaFoldDB" id="A0A0P9RBB6"/>
<proteinExistence type="predicted"/>
<name>A0A0P9RBB6_9PSED</name>
<evidence type="ECO:0000256" key="1">
    <source>
        <dbReference type="SAM" id="MobiDB-lite"/>
    </source>
</evidence>
<accession>A0A0P9RBB6</accession>
<protein>
    <submittedName>
        <fullName evidence="2">Prophage PssSM-03, Orf51</fullName>
    </submittedName>
</protein>
<feature type="region of interest" description="Disordered" evidence="1">
    <location>
        <begin position="1"/>
        <end position="41"/>
    </location>
</feature>
<sequence>MWRPDAAPKASSYNRERSVTAGKDRHPPPNQSTASAGARPVSRLGLVTRACHLTNAVKEPHMHQTISQRRAILEGLRQRCTLSTAEFYDKVGRKNPSALPRFTVVPNGNNEFGIVERSTGNVRGVHRGHSAACKAAEQLEAKPVRQPSIATHMLRWTAAIATGLALFALYGAS</sequence>
<reference evidence="2 3" key="1">
    <citation type="submission" date="2015-09" db="EMBL/GenBank/DDBJ databases">
        <title>Genome announcement of multiple Pseudomonas syringae strains.</title>
        <authorList>
            <person name="Thakur S."/>
            <person name="Wang P.W."/>
            <person name="Gong Y."/>
            <person name="Weir B.S."/>
            <person name="Guttman D.S."/>
        </authorList>
    </citation>
    <scope>NUCLEOTIDE SEQUENCE [LARGE SCALE GENOMIC DNA]</scope>
    <source>
        <strain evidence="2 3">ICMP4531</strain>
    </source>
</reference>
<comment type="caution">
    <text evidence="2">The sequence shown here is derived from an EMBL/GenBank/DDBJ whole genome shotgun (WGS) entry which is preliminary data.</text>
</comment>
<dbReference type="EMBL" id="LJQM01000140">
    <property type="protein sequence ID" value="KPX44827.1"/>
    <property type="molecule type" value="Genomic_DNA"/>
</dbReference>